<keyword evidence="4" id="KW-0227">DNA damage</keyword>
<evidence type="ECO:0000256" key="1">
    <source>
        <dbReference type="ARBA" id="ARBA00001286"/>
    </source>
</evidence>
<evidence type="ECO:0000256" key="6">
    <source>
        <dbReference type="ARBA" id="ARBA00049348"/>
    </source>
</evidence>
<protein>
    <submittedName>
        <fullName evidence="9">O-6-methylguanine DNA methyltransferase</fullName>
    </submittedName>
</protein>
<keyword evidence="2 9" id="KW-0489">Methyltransferase</keyword>
<evidence type="ECO:0000256" key="4">
    <source>
        <dbReference type="ARBA" id="ARBA00022763"/>
    </source>
</evidence>
<dbReference type="InterPro" id="IPR036631">
    <property type="entry name" value="MGMT_N_sf"/>
</dbReference>
<feature type="domain" description="Methylated-DNA-[protein]-cysteine S-methyltransferase DNA binding" evidence="7">
    <location>
        <begin position="77"/>
        <end position="154"/>
    </location>
</feature>
<dbReference type="RefSeq" id="WP_183733680.1">
    <property type="nucleotide sequence ID" value="NZ_JACHID010000014.1"/>
</dbReference>
<dbReference type="CDD" id="cd06445">
    <property type="entry name" value="ATase"/>
    <property type="match status" value="1"/>
</dbReference>
<accession>A0A7W8DHV7</accession>
<dbReference type="Proteomes" id="UP000528322">
    <property type="component" value="Unassembled WGS sequence"/>
</dbReference>
<organism evidence="9 10">
    <name type="scientific">Desulfurispira natronophila</name>
    <dbReference type="NCBI Taxonomy" id="682562"/>
    <lineage>
        <taxon>Bacteria</taxon>
        <taxon>Pseudomonadati</taxon>
        <taxon>Chrysiogenota</taxon>
        <taxon>Chrysiogenia</taxon>
        <taxon>Chrysiogenales</taxon>
        <taxon>Chrysiogenaceae</taxon>
        <taxon>Desulfurispira</taxon>
    </lineage>
</organism>
<dbReference type="PANTHER" id="PTHR10815">
    <property type="entry name" value="METHYLATED-DNA--PROTEIN-CYSTEINE METHYLTRANSFERASE"/>
    <property type="match status" value="1"/>
</dbReference>
<evidence type="ECO:0000313" key="9">
    <source>
        <dbReference type="EMBL" id="MBB5022698.1"/>
    </source>
</evidence>
<dbReference type="SUPFAM" id="SSF46767">
    <property type="entry name" value="Methylated DNA-protein cysteine methyltransferase, C-terminal domain"/>
    <property type="match status" value="1"/>
</dbReference>
<name>A0A7W8DHV7_9BACT</name>
<proteinExistence type="predicted"/>
<dbReference type="InterPro" id="IPR014048">
    <property type="entry name" value="MethylDNA_cys_MeTrfase_DNA-bd"/>
</dbReference>
<comment type="catalytic activity">
    <reaction evidence="6">
        <text>a 6-O-methyl-2'-deoxyguanosine in DNA + L-cysteinyl-[protein] = S-methyl-L-cysteinyl-[protein] + a 2'-deoxyguanosine in DNA</text>
        <dbReference type="Rhea" id="RHEA:24000"/>
        <dbReference type="Rhea" id="RHEA-COMP:10131"/>
        <dbReference type="Rhea" id="RHEA-COMP:10132"/>
        <dbReference type="Rhea" id="RHEA-COMP:11367"/>
        <dbReference type="Rhea" id="RHEA-COMP:11368"/>
        <dbReference type="ChEBI" id="CHEBI:29950"/>
        <dbReference type="ChEBI" id="CHEBI:82612"/>
        <dbReference type="ChEBI" id="CHEBI:85445"/>
        <dbReference type="ChEBI" id="CHEBI:85448"/>
        <dbReference type="EC" id="2.1.1.63"/>
    </reaction>
</comment>
<dbReference type="AlphaFoldDB" id="A0A7W8DHV7"/>
<dbReference type="EMBL" id="JACHID010000014">
    <property type="protein sequence ID" value="MBB5022698.1"/>
    <property type="molecule type" value="Genomic_DNA"/>
</dbReference>
<dbReference type="GO" id="GO:0003908">
    <property type="term" value="F:methylated-DNA-[protein]-cysteine S-methyltransferase activity"/>
    <property type="evidence" value="ECO:0007669"/>
    <property type="project" value="UniProtKB-EC"/>
</dbReference>
<keyword evidence="10" id="KW-1185">Reference proteome</keyword>
<feature type="domain" description="Methylguanine DNA methyltransferase ribonuclease-like" evidence="8">
    <location>
        <begin position="6"/>
        <end position="68"/>
    </location>
</feature>
<comment type="catalytic activity">
    <reaction evidence="1">
        <text>a 4-O-methyl-thymidine in DNA + L-cysteinyl-[protein] = a thymidine in DNA + S-methyl-L-cysteinyl-[protein]</text>
        <dbReference type="Rhea" id="RHEA:53428"/>
        <dbReference type="Rhea" id="RHEA-COMP:10131"/>
        <dbReference type="Rhea" id="RHEA-COMP:10132"/>
        <dbReference type="Rhea" id="RHEA-COMP:13555"/>
        <dbReference type="Rhea" id="RHEA-COMP:13556"/>
        <dbReference type="ChEBI" id="CHEBI:29950"/>
        <dbReference type="ChEBI" id="CHEBI:82612"/>
        <dbReference type="ChEBI" id="CHEBI:137386"/>
        <dbReference type="ChEBI" id="CHEBI:137387"/>
        <dbReference type="EC" id="2.1.1.63"/>
    </reaction>
</comment>
<evidence type="ECO:0000259" key="7">
    <source>
        <dbReference type="Pfam" id="PF01035"/>
    </source>
</evidence>
<evidence type="ECO:0000256" key="5">
    <source>
        <dbReference type="ARBA" id="ARBA00023204"/>
    </source>
</evidence>
<dbReference type="Gene3D" id="1.10.10.10">
    <property type="entry name" value="Winged helix-like DNA-binding domain superfamily/Winged helix DNA-binding domain"/>
    <property type="match status" value="1"/>
</dbReference>
<dbReference type="GO" id="GO:0032259">
    <property type="term" value="P:methylation"/>
    <property type="evidence" value="ECO:0007669"/>
    <property type="project" value="UniProtKB-KW"/>
</dbReference>
<evidence type="ECO:0000259" key="8">
    <source>
        <dbReference type="Pfam" id="PF02870"/>
    </source>
</evidence>
<evidence type="ECO:0000313" key="10">
    <source>
        <dbReference type="Proteomes" id="UP000528322"/>
    </source>
</evidence>
<keyword evidence="5" id="KW-0234">DNA repair</keyword>
<dbReference type="SUPFAM" id="SSF53155">
    <property type="entry name" value="Methylated DNA-protein cysteine methyltransferase domain"/>
    <property type="match status" value="1"/>
</dbReference>
<keyword evidence="3 9" id="KW-0808">Transferase</keyword>
<dbReference type="Gene3D" id="3.30.160.70">
    <property type="entry name" value="Methylated DNA-protein cysteine methyltransferase domain"/>
    <property type="match status" value="1"/>
</dbReference>
<dbReference type="PANTHER" id="PTHR10815:SF13">
    <property type="entry name" value="METHYLATED-DNA--PROTEIN-CYSTEINE METHYLTRANSFERASE"/>
    <property type="match status" value="1"/>
</dbReference>
<dbReference type="InterPro" id="IPR008332">
    <property type="entry name" value="MethylG_MeTrfase_N"/>
</dbReference>
<dbReference type="Pfam" id="PF01035">
    <property type="entry name" value="DNA_binding_1"/>
    <property type="match status" value="1"/>
</dbReference>
<evidence type="ECO:0000256" key="3">
    <source>
        <dbReference type="ARBA" id="ARBA00022679"/>
    </source>
</evidence>
<evidence type="ECO:0000256" key="2">
    <source>
        <dbReference type="ARBA" id="ARBA00022603"/>
    </source>
</evidence>
<comment type="caution">
    <text evidence="9">The sequence shown here is derived from an EMBL/GenBank/DDBJ whole genome shotgun (WGS) entry which is preliminary data.</text>
</comment>
<gene>
    <name evidence="9" type="ORF">HNR37_002037</name>
</gene>
<dbReference type="GO" id="GO:0006281">
    <property type="term" value="P:DNA repair"/>
    <property type="evidence" value="ECO:0007669"/>
    <property type="project" value="UniProtKB-KW"/>
</dbReference>
<dbReference type="Pfam" id="PF02870">
    <property type="entry name" value="Methyltransf_1N"/>
    <property type="match status" value="1"/>
</dbReference>
<reference evidence="9 10" key="1">
    <citation type="submission" date="2020-08" db="EMBL/GenBank/DDBJ databases">
        <title>Genomic Encyclopedia of Type Strains, Phase IV (KMG-IV): sequencing the most valuable type-strain genomes for metagenomic binning, comparative biology and taxonomic classification.</title>
        <authorList>
            <person name="Goeker M."/>
        </authorList>
    </citation>
    <scope>NUCLEOTIDE SEQUENCE [LARGE SCALE GENOMIC DNA]</scope>
    <source>
        <strain evidence="9 10">DSM 22071</strain>
    </source>
</reference>
<dbReference type="InterPro" id="IPR036217">
    <property type="entry name" value="MethylDNA_cys_MeTrfase_DNAb"/>
</dbReference>
<dbReference type="PROSITE" id="PS00374">
    <property type="entry name" value="MGMT"/>
    <property type="match status" value="1"/>
</dbReference>
<dbReference type="NCBIfam" id="TIGR00589">
    <property type="entry name" value="ogt"/>
    <property type="match status" value="1"/>
</dbReference>
<dbReference type="InterPro" id="IPR001497">
    <property type="entry name" value="MethylDNA_cys_MeTrfase_AS"/>
</dbReference>
<sequence length="160" mass="17867">MPEVQYLSTPIGPLEIIVRSHRVVAISFVDSVIPQKSDPASPLTHQCMQQLKQYFAGERHQLCLPLALSSLPPFTRKCLFALDRHAPYGQTLSYAKLASAITGNSTYARAIAHALSVNPLAIAIPCHRIIASDGDLRGYRWKACRKKWLIDFERSQPKTL</sequence>
<dbReference type="InterPro" id="IPR036388">
    <property type="entry name" value="WH-like_DNA-bd_sf"/>
</dbReference>